<evidence type="ECO:0000313" key="2">
    <source>
        <dbReference type="Proteomes" id="UP000028875"/>
    </source>
</evidence>
<evidence type="ECO:0000313" key="1">
    <source>
        <dbReference type="EMBL" id="CDQ38646.1"/>
    </source>
</evidence>
<dbReference type="OrthoDB" id="2676051at2"/>
<keyword evidence="2" id="KW-1185">Reference proteome</keyword>
<dbReference type="RefSeq" id="WP_038242645.1">
    <property type="nucleotide sequence ID" value="NZ_BNER01000001.1"/>
</dbReference>
<comment type="caution">
    <text evidence="1">The sequence shown here is derived from an EMBL/GenBank/DDBJ whole genome shotgun (WGS) entry which is preliminary data.</text>
</comment>
<dbReference type="AlphaFoldDB" id="A0A024Q9M6"/>
<dbReference type="EMBL" id="CCDP010000001">
    <property type="protein sequence ID" value="CDQ38646.1"/>
    <property type="molecule type" value="Genomic_DNA"/>
</dbReference>
<reference evidence="1 2" key="1">
    <citation type="submission" date="2014-03" db="EMBL/GenBank/DDBJ databases">
        <authorList>
            <person name="Urmite Genomes U."/>
        </authorList>
    </citation>
    <scope>NUCLEOTIDE SEQUENCE [LARGE SCALE GENOMIC DNA]</scope>
    <source>
        <strain evidence="1 2">Vm-5</strain>
    </source>
</reference>
<sequence length="462" mass="54645">MENQMIIVKNHQQSIPLTMKRMAIYKRSRIVEATDDNEQTYLLFFHLDRYLTYAKNQKKHTNSHIGNAFQSGLTVSFPHPLIDWQITSSTYKKYKFNELFKNLQREYGPQETALIATYFESLIPKEKLANLIEKLCYKERRDGKLLSCYRLYTILKSFSPNHRLVEAFSTDLSFTKYDEQYKHQDENMLAKDPIYIENHLYDQKYSAFDQLSALYRQQARWVDLIAITIAQAAYTKNENDYKKLLTMLHHHFPDVPITEILKDLYTRNLTIASFLQDLINAYLAIGEWENALHLQNQHDLSLTSAQIQSLEAITNKTEMNFDAISPFELQQLIRTIAKVNPTQASKMLHQAICALLEKHKLTYIQNWLSPFNDLPLAQLDIQKIKEMIHIFEEPNQQRRLGELYHYYHQPERAIECMSWDMELYEDDPKPVEWLAKLYSELGMEAEHKAYQQLYVDMVKRSS</sequence>
<reference evidence="2" key="2">
    <citation type="submission" date="2014-05" db="EMBL/GenBank/DDBJ databases">
        <title>Draft genome sequence of Virgibacillus massiliensis Vm-5.</title>
        <authorList>
            <person name="Khelaifia S."/>
            <person name="Croce O."/>
            <person name="Lagier J.C."/>
            <person name="Raoult D."/>
        </authorList>
    </citation>
    <scope>NUCLEOTIDE SEQUENCE [LARGE SCALE GENOMIC DNA]</scope>
    <source>
        <strain evidence="2">Vm-5</strain>
    </source>
</reference>
<proteinExistence type="predicted"/>
<dbReference type="STRING" id="1462526.BN990_00918"/>
<accession>A0A024Q9M6</accession>
<dbReference type="Proteomes" id="UP000028875">
    <property type="component" value="Unassembled WGS sequence"/>
</dbReference>
<name>A0A024Q9M6_9BACI</name>
<protein>
    <submittedName>
        <fullName evidence="1">Uncharacterized protein</fullName>
    </submittedName>
</protein>
<gene>
    <name evidence="1" type="ORF">BN990_00918</name>
</gene>
<dbReference type="eggNOG" id="COG3071">
    <property type="taxonomic scope" value="Bacteria"/>
</dbReference>
<organism evidence="1 2">
    <name type="scientific">Virgibacillus massiliensis</name>
    <dbReference type="NCBI Taxonomy" id="1462526"/>
    <lineage>
        <taxon>Bacteria</taxon>
        <taxon>Bacillati</taxon>
        <taxon>Bacillota</taxon>
        <taxon>Bacilli</taxon>
        <taxon>Bacillales</taxon>
        <taxon>Bacillaceae</taxon>
        <taxon>Virgibacillus</taxon>
    </lineage>
</organism>